<dbReference type="AlphaFoldDB" id="A0A150J7V1"/>
<gene>
    <name evidence="1" type="ORF">AMQ22_00310</name>
</gene>
<comment type="caution">
    <text evidence="1">The sequence shown here is derived from an EMBL/GenBank/DDBJ whole genome shotgun (WGS) entry which is preliminary data.</text>
</comment>
<evidence type="ECO:0000313" key="1">
    <source>
        <dbReference type="EMBL" id="KYC53306.1"/>
    </source>
</evidence>
<protein>
    <submittedName>
        <fullName evidence="1">Uncharacterized protein</fullName>
    </submittedName>
</protein>
<dbReference type="EMBL" id="LNGC01000007">
    <property type="protein sequence ID" value="KYC53306.1"/>
    <property type="molecule type" value="Genomic_DNA"/>
</dbReference>
<accession>A0A150J7V1</accession>
<organism evidence="1 2">
    <name type="scientific">Candidatus Methanofastidiosum methylothiophilum</name>
    <dbReference type="NCBI Taxonomy" id="1705564"/>
    <lineage>
        <taxon>Archaea</taxon>
        <taxon>Methanobacteriati</taxon>
        <taxon>Methanobacteriota</taxon>
        <taxon>Stenosarchaea group</taxon>
        <taxon>Candidatus Methanofastidiosia</taxon>
        <taxon>Candidatus Methanofastidiosales</taxon>
        <taxon>Candidatus Methanofastidiosaceae</taxon>
        <taxon>Candidatus Methanofastidiosum</taxon>
    </lineage>
</organism>
<dbReference type="Proteomes" id="UP000075398">
    <property type="component" value="Unassembled WGS sequence"/>
</dbReference>
<name>A0A150J7V1_9EURY</name>
<evidence type="ECO:0000313" key="2">
    <source>
        <dbReference type="Proteomes" id="UP000075398"/>
    </source>
</evidence>
<sequence>MSIFPFSLMKSEKEARFSLRGSGFLGKGSLASQFSFITLNPSFSINKGIYSEPAALQASIATVKLSLPRQSKSIF</sequence>
<proteinExistence type="predicted"/>
<reference evidence="1 2" key="1">
    <citation type="journal article" date="2016" name="ISME J.">
        <title>Chasing the elusive Euryarchaeota class WSA2: genomes reveal a uniquely fastidious methyl-reducing methanogen.</title>
        <authorList>
            <person name="Nobu M.K."/>
            <person name="Narihiro T."/>
            <person name="Kuroda K."/>
            <person name="Mei R."/>
            <person name="Liu W.T."/>
        </authorList>
    </citation>
    <scope>NUCLEOTIDE SEQUENCE [LARGE SCALE GENOMIC DNA]</scope>
    <source>
        <strain evidence="1">U1lsi0528_Bin055</strain>
    </source>
</reference>